<evidence type="ECO:0000313" key="3">
    <source>
        <dbReference type="Proteomes" id="UP001487740"/>
    </source>
</evidence>
<keyword evidence="3" id="KW-1185">Reference proteome</keyword>
<reference evidence="2 3" key="1">
    <citation type="submission" date="2023-03" db="EMBL/GenBank/DDBJ databases">
        <title>High-quality genome of Scylla paramamosain provides insights in environmental adaptation.</title>
        <authorList>
            <person name="Zhang L."/>
        </authorList>
    </citation>
    <scope>NUCLEOTIDE SEQUENCE [LARGE SCALE GENOMIC DNA]</scope>
    <source>
        <strain evidence="2">LZ_2023a</strain>
        <tissue evidence="2">Muscle</tissue>
    </source>
</reference>
<dbReference type="PROSITE" id="PS50088">
    <property type="entry name" value="ANK_REPEAT"/>
    <property type="match status" value="1"/>
</dbReference>
<name>A0AAW0SES8_SCYPA</name>
<dbReference type="EMBL" id="JARAKH010000829">
    <property type="protein sequence ID" value="KAK8373849.1"/>
    <property type="molecule type" value="Genomic_DNA"/>
</dbReference>
<organism evidence="2 3">
    <name type="scientific">Scylla paramamosain</name>
    <name type="common">Mud crab</name>
    <dbReference type="NCBI Taxonomy" id="85552"/>
    <lineage>
        <taxon>Eukaryota</taxon>
        <taxon>Metazoa</taxon>
        <taxon>Ecdysozoa</taxon>
        <taxon>Arthropoda</taxon>
        <taxon>Crustacea</taxon>
        <taxon>Multicrustacea</taxon>
        <taxon>Malacostraca</taxon>
        <taxon>Eumalacostraca</taxon>
        <taxon>Eucarida</taxon>
        <taxon>Decapoda</taxon>
        <taxon>Pleocyemata</taxon>
        <taxon>Brachyura</taxon>
        <taxon>Eubrachyura</taxon>
        <taxon>Portunoidea</taxon>
        <taxon>Portunidae</taxon>
        <taxon>Portuninae</taxon>
        <taxon>Scylla</taxon>
    </lineage>
</organism>
<dbReference type="Proteomes" id="UP001487740">
    <property type="component" value="Unassembled WGS sequence"/>
</dbReference>
<dbReference type="InterPro" id="IPR034998">
    <property type="entry name" value="ANKLE1"/>
</dbReference>
<feature type="non-terminal residue" evidence="2">
    <location>
        <position position="1"/>
    </location>
</feature>
<dbReference type="InterPro" id="IPR002110">
    <property type="entry name" value="Ankyrin_rpt"/>
</dbReference>
<dbReference type="GO" id="GO:0004520">
    <property type="term" value="F:DNA endonuclease activity"/>
    <property type="evidence" value="ECO:0007669"/>
    <property type="project" value="TreeGrafter"/>
</dbReference>
<keyword evidence="1" id="KW-0040">ANK repeat</keyword>
<dbReference type="GO" id="GO:0005654">
    <property type="term" value="C:nucleoplasm"/>
    <property type="evidence" value="ECO:0007669"/>
    <property type="project" value="TreeGrafter"/>
</dbReference>
<dbReference type="PANTHER" id="PTHR46427:SF1">
    <property type="entry name" value="ANKYRIN REPEAT AND LEM DOMAIN-CONTAINING PROTEIN 1"/>
    <property type="match status" value="1"/>
</dbReference>
<protein>
    <submittedName>
        <fullName evidence="2">Uncharacterized protein</fullName>
    </submittedName>
</protein>
<gene>
    <name evidence="2" type="ORF">O3P69_014164</name>
</gene>
<proteinExistence type="predicted"/>
<comment type="caution">
    <text evidence="2">The sequence shown here is derived from an EMBL/GenBank/DDBJ whole genome shotgun (WGS) entry which is preliminary data.</text>
</comment>
<feature type="repeat" description="ANK" evidence="1">
    <location>
        <begin position="69"/>
        <end position="102"/>
    </location>
</feature>
<dbReference type="InterPro" id="IPR036770">
    <property type="entry name" value="Ankyrin_rpt-contain_sf"/>
</dbReference>
<evidence type="ECO:0000313" key="2">
    <source>
        <dbReference type="EMBL" id="KAK8373849.1"/>
    </source>
</evidence>
<sequence>FGRHEVETWLVKNSGAVVRNEDQRVEEVRIWRRRHENNHITVLSYMMEGNKAAMSLIPEDYDGHVLNREGLTPLHVAALRGASSRVVEALLRRGVSPHVITPDNMTPADLARQEGHDPVIKGLQCHRCEQKPVTRSTQRALPARSALTLGLQCAGRRRAVTH</sequence>
<dbReference type="GO" id="GO:0005737">
    <property type="term" value="C:cytoplasm"/>
    <property type="evidence" value="ECO:0007669"/>
    <property type="project" value="TreeGrafter"/>
</dbReference>
<dbReference type="PROSITE" id="PS50297">
    <property type="entry name" value="ANK_REP_REGION"/>
    <property type="match status" value="1"/>
</dbReference>
<evidence type="ECO:0000256" key="1">
    <source>
        <dbReference type="PROSITE-ProRule" id="PRU00023"/>
    </source>
</evidence>
<dbReference type="Gene3D" id="1.25.40.20">
    <property type="entry name" value="Ankyrin repeat-containing domain"/>
    <property type="match status" value="1"/>
</dbReference>
<dbReference type="PANTHER" id="PTHR46427">
    <property type="entry name" value="ANKYRIN REPEAT AND LEM DOMAIN-CONTAINING PROTEIN 1"/>
    <property type="match status" value="1"/>
</dbReference>
<dbReference type="AlphaFoldDB" id="A0AAW0SES8"/>
<dbReference type="GO" id="GO:0000724">
    <property type="term" value="P:double-strand break repair via homologous recombination"/>
    <property type="evidence" value="ECO:0007669"/>
    <property type="project" value="TreeGrafter"/>
</dbReference>
<dbReference type="GO" id="GO:0000712">
    <property type="term" value="P:resolution of meiotic recombination intermediates"/>
    <property type="evidence" value="ECO:0007669"/>
    <property type="project" value="TreeGrafter"/>
</dbReference>
<dbReference type="Pfam" id="PF12796">
    <property type="entry name" value="Ank_2"/>
    <property type="match status" value="1"/>
</dbReference>
<dbReference type="SUPFAM" id="SSF48403">
    <property type="entry name" value="Ankyrin repeat"/>
    <property type="match status" value="1"/>
</dbReference>
<accession>A0AAW0SES8</accession>